<organism evidence="19 20">
    <name type="scientific">Folsomia candida</name>
    <name type="common">Springtail</name>
    <dbReference type="NCBI Taxonomy" id="158441"/>
    <lineage>
        <taxon>Eukaryota</taxon>
        <taxon>Metazoa</taxon>
        <taxon>Ecdysozoa</taxon>
        <taxon>Arthropoda</taxon>
        <taxon>Hexapoda</taxon>
        <taxon>Collembola</taxon>
        <taxon>Entomobryomorpha</taxon>
        <taxon>Isotomoidea</taxon>
        <taxon>Isotomidae</taxon>
        <taxon>Proisotominae</taxon>
        <taxon>Folsomia</taxon>
    </lineage>
</organism>
<dbReference type="InterPro" id="IPR036055">
    <property type="entry name" value="LDL_receptor-like_sf"/>
</dbReference>
<evidence type="ECO:0000256" key="13">
    <source>
        <dbReference type="PROSITE-ProRule" id="PRU00124"/>
    </source>
</evidence>
<evidence type="ECO:0000256" key="2">
    <source>
        <dbReference type="ARBA" id="ARBA00010663"/>
    </source>
</evidence>
<dbReference type="InterPro" id="IPR017452">
    <property type="entry name" value="GPCR_Rhodpsn_7TM"/>
</dbReference>
<keyword evidence="7 16" id="KW-1133">Transmembrane helix</keyword>
<dbReference type="InterPro" id="IPR001611">
    <property type="entry name" value="Leu-rich_rpt"/>
</dbReference>
<keyword evidence="3" id="KW-1003">Cell membrane</keyword>
<dbReference type="GO" id="GO:0009755">
    <property type="term" value="P:hormone-mediated signaling pathway"/>
    <property type="evidence" value="ECO:0007669"/>
    <property type="project" value="TreeGrafter"/>
</dbReference>
<evidence type="ECO:0000256" key="11">
    <source>
        <dbReference type="ARBA" id="ARBA00023170"/>
    </source>
</evidence>
<evidence type="ECO:0000256" key="17">
    <source>
        <dbReference type="SAM" id="SignalP"/>
    </source>
</evidence>
<dbReference type="SMART" id="SM00192">
    <property type="entry name" value="LDLa"/>
    <property type="match status" value="1"/>
</dbReference>
<evidence type="ECO:0000256" key="1">
    <source>
        <dbReference type="ARBA" id="ARBA00004651"/>
    </source>
</evidence>
<feature type="region of interest" description="Disordered" evidence="15">
    <location>
        <begin position="914"/>
        <end position="953"/>
    </location>
</feature>
<dbReference type="PROSITE" id="PS50068">
    <property type="entry name" value="LDLRA_2"/>
    <property type="match status" value="1"/>
</dbReference>
<evidence type="ECO:0000313" key="19">
    <source>
        <dbReference type="EMBL" id="OXA60100.1"/>
    </source>
</evidence>
<dbReference type="PROSITE" id="PS50262">
    <property type="entry name" value="G_PROTEIN_RECEP_F1_2"/>
    <property type="match status" value="1"/>
</dbReference>
<feature type="chain" id="PRO_5012398180" evidence="17">
    <location>
        <begin position="45"/>
        <end position="953"/>
    </location>
</feature>
<dbReference type="SUPFAM" id="SSF57424">
    <property type="entry name" value="LDL receptor-like module"/>
    <property type="match status" value="1"/>
</dbReference>
<dbReference type="GO" id="GO:0005886">
    <property type="term" value="C:plasma membrane"/>
    <property type="evidence" value="ECO:0007669"/>
    <property type="project" value="UniProtKB-SubCell"/>
</dbReference>
<dbReference type="InterPro" id="IPR002172">
    <property type="entry name" value="LDrepeatLR_classA_rpt"/>
</dbReference>
<protein>
    <submittedName>
        <fullName evidence="19">Relaxin receptor 1</fullName>
    </submittedName>
</protein>
<accession>A0A226ES75</accession>
<evidence type="ECO:0000313" key="20">
    <source>
        <dbReference type="Proteomes" id="UP000198287"/>
    </source>
</evidence>
<dbReference type="EMBL" id="LNIX01000002">
    <property type="protein sequence ID" value="OXA60100.1"/>
    <property type="molecule type" value="Genomic_DNA"/>
</dbReference>
<keyword evidence="17" id="KW-0732">Signal</keyword>
<evidence type="ECO:0000256" key="15">
    <source>
        <dbReference type="SAM" id="MobiDB-lite"/>
    </source>
</evidence>
<feature type="compositionally biased region" description="Basic and acidic residues" evidence="15">
    <location>
        <begin position="247"/>
        <end position="261"/>
    </location>
</feature>
<dbReference type="PANTHER" id="PTHR24372:SF80">
    <property type="entry name" value="FI21465P1-RELATED"/>
    <property type="match status" value="1"/>
</dbReference>
<evidence type="ECO:0000256" key="12">
    <source>
        <dbReference type="ARBA" id="ARBA00023224"/>
    </source>
</evidence>
<keyword evidence="4" id="KW-0433">Leucine-rich repeat</keyword>
<evidence type="ECO:0000256" key="8">
    <source>
        <dbReference type="ARBA" id="ARBA00023040"/>
    </source>
</evidence>
<evidence type="ECO:0000256" key="10">
    <source>
        <dbReference type="ARBA" id="ARBA00023157"/>
    </source>
</evidence>
<dbReference type="Proteomes" id="UP000198287">
    <property type="component" value="Unassembled WGS sequence"/>
</dbReference>
<sequence length="953" mass="105835">MKTVQQRGRLSSHFHQIYGNMPACPVITILLLLIIIMMTTSTAAAETPSPIDFLSTKAALSAKNGQQPSSPRFTGLDPTTFAEVRNAVHVAPGKADGDPDLDSPSSLQGQRGGWSDSSRRRVSSSEAGGAFSSLFHHEIDSQKYFRNVNIVDFTSGEEEKVVQIRSRFKRNALITASCPLGTFECAADATLCVPQNAICNGKPDCPDGSDEDQCENKHDKQFWDNFFQKRPGADAGKNDTCKYPTLKKTEEHDKHPEEESSKLPSESECQCSGEKLFCHNLHHLNLSLIPDGVIFLDLSGSGVDSVDFTGEGTRFHQLNTLDLRHNKLKFVTTDQKSPTYFLGLSSLRILHLSNNELEFLGPDYFLGLENLELLSLTRNKISSISRNAFANLSSLIHLYLAYNRLESLEDERFCSLRSLLNLNLNNNGIKHISPDSFVCLDSLQSLVLEQNRFGELENPSRIFANLTELQYIYFDQFWMCAWAPHVRSCTPKGDGISSVENLLDNVILRVCVWIMGIVGVVGNGFVILSRLLVREKNRVHSFYIKNLAFADLIMGLFLLSIAYHDVLFRGNFLSQQHTWRHSLTCQWSGLLSTLSSESSVLILTLITLDRYLSIIKPFSERRNAMLPAISVISVLWTVSFLLSFVPLYSLFEGYFGPYFYTSNGLCLPLNIHNPFDSGWEYSFFLFVVINSFAFAFICYAYYKMLRIIQTSTTSIRSTQQKQDGMLAMRFGIVVLTDFLCWAPVIVSKTLAMLGVPIQSDFYAWLAVFVLPVNSAINPIIYTLTTKLFKQQVSHLTLGVRKRLGMATDDSTTSSLYYRNRISRTLNTSLSGSIMHSTKGPPNGSVTTRHQARNRNRYTVSAINSVIASSTGIQLPAGGGGGGGAGDSSISEDDGGYLNGAGGGPAVGQHFSLQTLREDDDVDNVEMCDPSGLPPYFTDIDLTSHTNQEEETVT</sequence>
<keyword evidence="10 13" id="KW-1015">Disulfide bond</keyword>
<dbReference type="Gene3D" id="4.10.400.10">
    <property type="entry name" value="Low-density Lipoprotein Receptor"/>
    <property type="match status" value="1"/>
</dbReference>
<feature type="signal peptide" evidence="17">
    <location>
        <begin position="1"/>
        <end position="44"/>
    </location>
</feature>
<keyword evidence="6" id="KW-0677">Repeat</keyword>
<reference evidence="19 20" key="1">
    <citation type="submission" date="2015-12" db="EMBL/GenBank/DDBJ databases">
        <title>The genome of Folsomia candida.</title>
        <authorList>
            <person name="Faddeeva A."/>
            <person name="Derks M.F."/>
            <person name="Anvar Y."/>
            <person name="Smit S."/>
            <person name="Van Straalen N."/>
            <person name="Roelofs D."/>
        </authorList>
    </citation>
    <scope>NUCLEOTIDE SEQUENCE [LARGE SCALE GENOMIC DNA]</scope>
    <source>
        <strain evidence="19 20">VU population</strain>
        <tissue evidence="19">Whole body</tissue>
    </source>
</reference>
<keyword evidence="8 14" id="KW-0297">G-protein coupled receptor</keyword>
<dbReference type="Pfam" id="PF00001">
    <property type="entry name" value="7tm_1"/>
    <property type="match status" value="1"/>
</dbReference>
<dbReference type="Gene3D" id="3.80.10.10">
    <property type="entry name" value="Ribonuclease Inhibitor"/>
    <property type="match status" value="2"/>
</dbReference>
<dbReference type="SUPFAM" id="SSF81321">
    <property type="entry name" value="Family A G protein-coupled receptor-like"/>
    <property type="match status" value="1"/>
</dbReference>
<keyword evidence="5 14" id="KW-0812">Transmembrane</keyword>
<evidence type="ECO:0000256" key="4">
    <source>
        <dbReference type="ARBA" id="ARBA00022614"/>
    </source>
</evidence>
<feature type="transmembrane region" description="Helical" evidence="16">
    <location>
        <begin position="548"/>
        <end position="567"/>
    </location>
</feature>
<feature type="disulfide bond" evidence="13">
    <location>
        <begin position="199"/>
        <end position="214"/>
    </location>
</feature>
<dbReference type="InterPro" id="IPR000276">
    <property type="entry name" value="GPCR_Rhodpsn"/>
</dbReference>
<feature type="domain" description="G-protein coupled receptors family 1 profile" evidence="18">
    <location>
        <begin position="522"/>
        <end position="781"/>
    </location>
</feature>
<feature type="compositionally biased region" description="Gly residues" evidence="15">
    <location>
        <begin position="876"/>
        <end position="885"/>
    </location>
</feature>
<dbReference type="InterPro" id="IPR003591">
    <property type="entry name" value="Leu-rich_rpt_typical-subtyp"/>
</dbReference>
<evidence type="ECO:0000256" key="7">
    <source>
        <dbReference type="ARBA" id="ARBA00022989"/>
    </source>
</evidence>
<comment type="caution">
    <text evidence="13">Lacks conserved residue(s) required for the propagation of feature annotation.</text>
</comment>
<comment type="similarity">
    <text evidence="2 14">Belongs to the G-protein coupled receptor 1 family.</text>
</comment>
<evidence type="ECO:0000256" key="9">
    <source>
        <dbReference type="ARBA" id="ARBA00023136"/>
    </source>
</evidence>
<dbReference type="GO" id="GO:0008528">
    <property type="term" value="F:G protein-coupled peptide receptor activity"/>
    <property type="evidence" value="ECO:0007669"/>
    <property type="project" value="TreeGrafter"/>
</dbReference>
<evidence type="ECO:0000256" key="6">
    <source>
        <dbReference type="ARBA" id="ARBA00022737"/>
    </source>
</evidence>
<dbReference type="SMART" id="SM00369">
    <property type="entry name" value="LRR_TYP"/>
    <property type="match status" value="6"/>
</dbReference>
<dbReference type="OMA" id="FEIIHET"/>
<dbReference type="GO" id="GO:0007189">
    <property type="term" value="P:adenylate cyclase-activating G protein-coupled receptor signaling pathway"/>
    <property type="evidence" value="ECO:0007669"/>
    <property type="project" value="TreeGrafter"/>
</dbReference>
<dbReference type="InterPro" id="IPR032675">
    <property type="entry name" value="LRR_dom_sf"/>
</dbReference>
<name>A0A226ES75_FOLCA</name>
<dbReference type="OrthoDB" id="2101615at2759"/>
<dbReference type="PROSITE" id="PS51450">
    <property type="entry name" value="LRR"/>
    <property type="match status" value="4"/>
</dbReference>
<evidence type="ECO:0000256" key="14">
    <source>
        <dbReference type="RuleBase" id="RU000688"/>
    </source>
</evidence>
<feature type="region of interest" description="Disordered" evidence="15">
    <location>
        <begin position="873"/>
        <end position="902"/>
    </location>
</feature>
<feature type="transmembrane region" description="Helical" evidence="16">
    <location>
        <begin position="681"/>
        <end position="702"/>
    </location>
</feature>
<comment type="caution">
    <text evidence="19">The sequence shown here is derived from an EMBL/GenBank/DDBJ whole genome shotgun (WGS) entry which is preliminary data.</text>
</comment>
<feature type="transmembrane region" description="Helical" evidence="16">
    <location>
        <begin position="587"/>
        <end position="608"/>
    </location>
</feature>
<feature type="compositionally biased region" description="Low complexity" evidence="15">
    <location>
        <begin position="102"/>
        <end position="116"/>
    </location>
</feature>
<feature type="region of interest" description="Disordered" evidence="15">
    <location>
        <begin position="91"/>
        <end position="121"/>
    </location>
</feature>
<dbReference type="Pfam" id="PF00057">
    <property type="entry name" value="Ldl_recept_a"/>
    <property type="match status" value="1"/>
</dbReference>
<feature type="transmembrane region" description="Helical" evidence="16">
    <location>
        <begin position="629"/>
        <end position="651"/>
    </location>
</feature>
<dbReference type="CDD" id="cd00112">
    <property type="entry name" value="LDLa"/>
    <property type="match status" value="1"/>
</dbReference>
<dbReference type="PROSITE" id="PS01209">
    <property type="entry name" value="LDLRA_1"/>
    <property type="match status" value="1"/>
</dbReference>
<dbReference type="STRING" id="158441.A0A226ES75"/>
<feature type="region of interest" description="Disordered" evidence="15">
    <location>
        <begin position="830"/>
        <end position="849"/>
    </location>
</feature>
<feature type="transmembrane region" description="Helical" evidence="16">
    <location>
        <begin position="726"/>
        <end position="746"/>
    </location>
</feature>
<dbReference type="Gene3D" id="1.20.1070.10">
    <property type="entry name" value="Rhodopsin 7-helix transmembrane proteins"/>
    <property type="match status" value="1"/>
</dbReference>
<evidence type="ECO:0000259" key="18">
    <source>
        <dbReference type="PROSITE" id="PS50262"/>
    </source>
</evidence>
<proteinExistence type="inferred from homology"/>
<gene>
    <name evidence="19" type="ORF">Fcan01_04142</name>
</gene>
<keyword evidence="12 14" id="KW-0807">Transducer</keyword>
<dbReference type="PANTHER" id="PTHR24372">
    <property type="entry name" value="GLYCOPROTEIN HORMONE RECEPTOR"/>
    <property type="match status" value="1"/>
</dbReference>
<evidence type="ECO:0000256" key="3">
    <source>
        <dbReference type="ARBA" id="ARBA00022475"/>
    </source>
</evidence>
<dbReference type="AlphaFoldDB" id="A0A226ES75"/>
<evidence type="ECO:0000256" key="5">
    <source>
        <dbReference type="ARBA" id="ARBA00022692"/>
    </source>
</evidence>
<feature type="transmembrane region" description="Helical" evidence="16">
    <location>
        <begin position="506"/>
        <end position="528"/>
    </location>
</feature>
<dbReference type="Pfam" id="PF13855">
    <property type="entry name" value="LRR_8"/>
    <property type="match status" value="1"/>
</dbReference>
<feature type="transmembrane region" description="Helical" evidence="16">
    <location>
        <begin position="761"/>
        <end position="783"/>
    </location>
</feature>
<dbReference type="SUPFAM" id="SSF52058">
    <property type="entry name" value="L domain-like"/>
    <property type="match status" value="1"/>
</dbReference>
<keyword evidence="11 14" id="KW-0675">Receptor</keyword>
<dbReference type="PROSITE" id="PS00237">
    <property type="entry name" value="G_PROTEIN_RECEP_F1_1"/>
    <property type="match status" value="1"/>
</dbReference>
<keyword evidence="20" id="KW-1185">Reference proteome</keyword>
<evidence type="ECO:0000256" key="16">
    <source>
        <dbReference type="SAM" id="Phobius"/>
    </source>
</evidence>
<dbReference type="InterPro" id="IPR023415">
    <property type="entry name" value="LDLR_class-A_CS"/>
</dbReference>
<comment type="subcellular location">
    <subcellularLocation>
        <location evidence="1">Cell membrane</location>
        <topology evidence="1">Multi-pass membrane protein</topology>
    </subcellularLocation>
</comment>
<keyword evidence="9 16" id="KW-0472">Membrane</keyword>
<feature type="region of interest" description="Disordered" evidence="15">
    <location>
        <begin position="229"/>
        <end position="265"/>
    </location>
</feature>
<dbReference type="PRINTS" id="PR00237">
    <property type="entry name" value="GPCRRHODOPSN"/>
</dbReference>